<evidence type="ECO:0000256" key="9">
    <source>
        <dbReference type="SAM" id="SignalP"/>
    </source>
</evidence>
<accession>S4NG31</accession>
<keyword evidence="4" id="KW-0574">Periplasm</keyword>
<evidence type="ECO:0000256" key="7">
    <source>
        <dbReference type="PIRSR" id="PIRSR602386-1"/>
    </source>
</evidence>
<dbReference type="SUPFAM" id="SSF49503">
    <property type="entry name" value="Cupredoxins"/>
    <property type="match status" value="1"/>
</dbReference>
<sequence>MSAVLTLLALPLLPAGQASAASYSVTMKGYAFSPASLSVPAGSTVTWTNQDTAPHDVKTTSGPVPIHSPMLDKGQSWSLTFTTAGSYGYVCTVHPNMTPGSRSARRPRRRRGTDGARAPHRLLLGTPGDRAEPDHAEQQAADDAHAVLVAVLRHVRRPGGRGPVTAGVPAVPGRTGRAAAADARQAPHLPPRPAARADRHRAGVAVLCLLLVGSRALAPQAPRGTPRGGSLGQPFARYRRIFARAPHTCIEHQRPRPAGLRS</sequence>
<dbReference type="InterPro" id="IPR002386">
    <property type="entry name" value="Amicyanin/Pseudoazurin"/>
</dbReference>
<dbReference type="GO" id="GO:0005507">
    <property type="term" value="F:copper ion binding"/>
    <property type="evidence" value="ECO:0007669"/>
    <property type="project" value="InterPro"/>
</dbReference>
<feature type="binding site" evidence="7">
    <location>
        <position position="94"/>
    </location>
    <ligand>
        <name>Cu cation</name>
        <dbReference type="ChEBI" id="CHEBI:23378"/>
    </ligand>
</feature>
<keyword evidence="12" id="KW-1185">Reference proteome</keyword>
<feature type="compositionally biased region" description="Basic and acidic residues" evidence="8">
    <location>
        <begin position="129"/>
        <end position="141"/>
    </location>
</feature>
<proteinExistence type="predicted"/>
<feature type="region of interest" description="Disordered" evidence="8">
    <location>
        <begin position="178"/>
        <end position="197"/>
    </location>
</feature>
<keyword evidence="6 7" id="KW-0186">Copper</keyword>
<evidence type="ECO:0000256" key="2">
    <source>
        <dbReference type="ARBA" id="ARBA00022448"/>
    </source>
</evidence>
<feature type="domain" description="Blue (type 1) copper" evidence="10">
    <location>
        <begin position="25"/>
        <end position="97"/>
    </location>
</feature>
<dbReference type="GO" id="GO:0042597">
    <property type="term" value="C:periplasmic space"/>
    <property type="evidence" value="ECO:0007669"/>
    <property type="project" value="UniProtKB-SubCell"/>
</dbReference>
<evidence type="ECO:0000256" key="4">
    <source>
        <dbReference type="ARBA" id="ARBA00022764"/>
    </source>
</evidence>
<name>S4NG31_9ACTN</name>
<dbReference type="HOGENOM" id="CLU_1244778_0_0_11"/>
<reference evidence="11 12" key="1">
    <citation type="submission" date="2013-02" db="EMBL/GenBank/DDBJ databases">
        <title>Draft Genome Sequence of Streptomyces afghaniensis, Which Produces Compounds of the Julimycin B-Complex.</title>
        <authorList>
            <person name="Gruening B.A."/>
            <person name="Praeg A."/>
            <person name="Erxleben A."/>
            <person name="Guenther S."/>
            <person name="Fiedler H.-P."/>
            <person name="Goodfellow M."/>
            <person name="Mueller M."/>
        </authorList>
    </citation>
    <scope>NUCLEOTIDE SEQUENCE [LARGE SCALE GENOMIC DNA]</scope>
    <source>
        <strain evidence="11 12">772</strain>
    </source>
</reference>
<feature type="binding site" evidence="7">
    <location>
        <position position="55"/>
    </location>
    <ligand>
        <name>Cu cation</name>
        <dbReference type="ChEBI" id="CHEBI:23378"/>
    </ligand>
</feature>
<evidence type="ECO:0000259" key="10">
    <source>
        <dbReference type="Pfam" id="PF00127"/>
    </source>
</evidence>
<dbReference type="Pfam" id="PF00127">
    <property type="entry name" value="Copper-bind"/>
    <property type="match status" value="1"/>
</dbReference>
<evidence type="ECO:0000256" key="5">
    <source>
        <dbReference type="ARBA" id="ARBA00022982"/>
    </source>
</evidence>
<keyword evidence="3 7" id="KW-0479">Metal-binding</keyword>
<dbReference type="PANTHER" id="PTHR36507">
    <property type="entry name" value="BLL1555 PROTEIN"/>
    <property type="match status" value="1"/>
</dbReference>
<dbReference type="Proteomes" id="UP000015001">
    <property type="component" value="Unassembled WGS sequence"/>
</dbReference>
<keyword evidence="5" id="KW-0249">Electron transport</keyword>
<evidence type="ECO:0000313" key="12">
    <source>
        <dbReference type="Proteomes" id="UP000015001"/>
    </source>
</evidence>
<feature type="compositionally biased region" description="Low complexity" evidence="8">
    <location>
        <begin position="178"/>
        <end position="187"/>
    </location>
</feature>
<evidence type="ECO:0000313" key="11">
    <source>
        <dbReference type="EMBL" id="EPJ37324.1"/>
    </source>
</evidence>
<dbReference type="CDD" id="cd13921">
    <property type="entry name" value="Amicyanin"/>
    <property type="match status" value="1"/>
</dbReference>
<dbReference type="InterPro" id="IPR035668">
    <property type="entry name" value="Amicyanin"/>
</dbReference>
<gene>
    <name evidence="11" type="ORF">STAFG_5617</name>
</gene>
<evidence type="ECO:0000256" key="8">
    <source>
        <dbReference type="SAM" id="MobiDB-lite"/>
    </source>
</evidence>
<dbReference type="InterPro" id="IPR000923">
    <property type="entry name" value="BlueCu_1"/>
</dbReference>
<feature type="binding site" evidence="7">
    <location>
        <position position="91"/>
    </location>
    <ligand>
        <name>Cu cation</name>
        <dbReference type="ChEBI" id="CHEBI:23378"/>
    </ligand>
</feature>
<comment type="subcellular location">
    <subcellularLocation>
        <location evidence="1">Periplasm</location>
    </subcellularLocation>
</comment>
<evidence type="ECO:0000256" key="1">
    <source>
        <dbReference type="ARBA" id="ARBA00004418"/>
    </source>
</evidence>
<keyword evidence="9" id="KW-0732">Signal</keyword>
<feature type="region of interest" description="Disordered" evidence="8">
    <location>
        <begin position="98"/>
        <end position="141"/>
    </location>
</feature>
<dbReference type="PRINTS" id="PR00155">
    <property type="entry name" value="AMICYANIN"/>
</dbReference>
<comment type="cofactor">
    <cofactor evidence="7">
        <name>Cu cation</name>
        <dbReference type="ChEBI" id="CHEBI:23378"/>
    </cofactor>
    <text evidence="7">Binds 1 copper ion per subunit.</text>
</comment>
<organism evidence="11 12">
    <name type="scientific">Streptomyces afghaniensis 772</name>
    <dbReference type="NCBI Taxonomy" id="1283301"/>
    <lineage>
        <taxon>Bacteria</taxon>
        <taxon>Bacillati</taxon>
        <taxon>Actinomycetota</taxon>
        <taxon>Actinomycetes</taxon>
        <taxon>Kitasatosporales</taxon>
        <taxon>Streptomycetaceae</taxon>
        <taxon>Streptomyces</taxon>
    </lineage>
</organism>
<dbReference type="InterPro" id="IPR008972">
    <property type="entry name" value="Cupredoxin"/>
</dbReference>
<dbReference type="PANTHER" id="PTHR36507:SF1">
    <property type="entry name" value="BLL1555 PROTEIN"/>
    <property type="match status" value="1"/>
</dbReference>
<evidence type="ECO:0000256" key="6">
    <source>
        <dbReference type="ARBA" id="ARBA00023008"/>
    </source>
</evidence>
<dbReference type="Gene3D" id="2.60.40.420">
    <property type="entry name" value="Cupredoxins - blue copper proteins"/>
    <property type="match status" value="1"/>
</dbReference>
<keyword evidence="2" id="KW-0813">Transport</keyword>
<evidence type="ECO:0000256" key="3">
    <source>
        <dbReference type="ARBA" id="ARBA00022723"/>
    </source>
</evidence>
<dbReference type="GO" id="GO:0009055">
    <property type="term" value="F:electron transfer activity"/>
    <property type="evidence" value="ECO:0007669"/>
    <property type="project" value="InterPro"/>
</dbReference>
<comment type="caution">
    <text evidence="11">The sequence shown here is derived from an EMBL/GenBank/DDBJ whole genome shotgun (WGS) entry which is preliminary data.</text>
</comment>
<feature type="chain" id="PRO_5004521546" description="Blue (type 1) copper domain-containing protein" evidence="9">
    <location>
        <begin position="21"/>
        <end position="262"/>
    </location>
</feature>
<protein>
    <recommendedName>
        <fullName evidence="10">Blue (type 1) copper domain-containing protein</fullName>
    </recommendedName>
</protein>
<dbReference type="EMBL" id="AOPY01001508">
    <property type="protein sequence ID" value="EPJ37324.1"/>
    <property type="molecule type" value="Genomic_DNA"/>
</dbReference>
<dbReference type="AlphaFoldDB" id="S4NG31"/>
<feature type="signal peptide" evidence="9">
    <location>
        <begin position="1"/>
        <end position="20"/>
    </location>
</feature>
<dbReference type="InterPro" id="IPR052721">
    <property type="entry name" value="ET_Amicyanin"/>
</dbReference>
<dbReference type="PATRIC" id="fig|1283301.3.peg.5584"/>